<proteinExistence type="predicted"/>
<keyword evidence="3" id="KW-1185">Reference proteome</keyword>
<name>A0ABQ9I9N1_9NEOP</name>
<evidence type="ECO:0000313" key="2">
    <source>
        <dbReference type="EMBL" id="KAJ8893373.1"/>
    </source>
</evidence>
<sequence length="106" mass="12223">MNTMQEKQSAKVEAIPTRNDTDLGSSCRPWLGPVPTCSVRPTSSGDRDDDSLCSVCGHNYAYDVKHNTGAKLIQCYFCLQWYYYDCEDIDDKFDDDVYMFYQCEDE</sequence>
<evidence type="ECO:0000313" key="3">
    <source>
        <dbReference type="Proteomes" id="UP001159363"/>
    </source>
</evidence>
<reference evidence="2 3" key="1">
    <citation type="submission" date="2023-02" db="EMBL/GenBank/DDBJ databases">
        <title>LHISI_Scaffold_Assembly.</title>
        <authorList>
            <person name="Stuart O.P."/>
            <person name="Cleave R."/>
            <person name="Magrath M.J.L."/>
            <person name="Mikheyev A.S."/>
        </authorList>
    </citation>
    <scope>NUCLEOTIDE SEQUENCE [LARGE SCALE GENOMIC DNA]</scope>
    <source>
        <strain evidence="2">Daus_M_001</strain>
        <tissue evidence="2">Leg muscle</tissue>
    </source>
</reference>
<accession>A0ABQ9I9N1</accession>
<dbReference type="Proteomes" id="UP001159363">
    <property type="component" value="Chromosome 2"/>
</dbReference>
<evidence type="ECO:0000256" key="1">
    <source>
        <dbReference type="SAM" id="MobiDB-lite"/>
    </source>
</evidence>
<comment type="caution">
    <text evidence="2">The sequence shown here is derived from an EMBL/GenBank/DDBJ whole genome shotgun (WGS) entry which is preliminary data.</text>
</comment>
<protein>
    <submittedName>
        <fullName evidence="2">Uncharacterized protein</fullName>
    </submittedName>
</protein>
<dbReference type="SUPFAM" id="SSF57903">
    <property type="entry name" value="FYVE/PHD zinc finger"/>
    <property type="match status" value="1"/>
</dbReference>
<dbReference type="InterPro" id="IPR011011">
    <property type="entry name" value="Znf_FYVE_PHD"/>
</dbReference>
<organism evidence="2 3">
    <name type="scientific">Dryococelus australis</name>
    <dbReference type="NCBI Taxonomy" id="614101"/>
    <lineage>
        <taxon>Eukaryota</taxon>
        <taxon>Metazoa</taxon>
        <taxon>Ecdysozoa</taxon>
        <taxon>Arthropoda</taxon>
        <taxon>Hexapoda</taxon>
        <taxon>Insecta</taxon>
        <taxon>Pterygota</taxon>
        <taxon>Neoptera</taxon>
        <taxon>Polyneoptera</taxon>
        <taxon>Phasmatodea</taxon>
        <taxon>Verophasmatodea</taxon>
        <taxon>Anareolatae</taxon>
        <taxon>Phasmatidae</taxon>
        <taxon>Eurycanthinae</taxon>
        <taxon>Dryococelus</taxon>
    </lineage>
</organism>
<feature type="region of interest" description="Disordered" evidence="1">
    <location>
        <begin position="1"/>
        <end position="33"/>
    </location>
</feature>
<gene>
    <name evidence="2" type="ORF">PR048_005964</name>
</gene>
<dbReference type="EMBL" id="JARBHB010000002">
    <property type="protein sequence ID" value="KAJ8893373.1"/>
    <property type="molecule type" value="Genomic_DNA"/>
</dbReference>